<evidence type="ECO:0008006" key="3">
    <source>
        <dbReference type="Google" id="ProtNLM"/>
    </source>
</evidence>
<evidence type="ECO:0000313" key="2">
    <source>
        <dbReference type="Proteomes" id="UP000249402"/>
    </source>
</evidence>
<dbReference type="GeneID" id="37227468"/>
<sequence length="223" mass="25569">MTENPLPLALIDVLEGPEHMIPWMNQVKAELQRLGLLVLVEPKIPAPEPHEEGYEYWKHLAGCVLNWLRSRVSHEIRNSPRWGCYNIRSPVEYLNAVEVIVRITDAHSAREKWEKALGFQRNEYNSVREYVTELKRAIMASDLVGMYVAPFQATCILLRWVEDLGEEGRQFSDRICSTLPLNIARMMTTEHFIDICNQAIGLDAQCPTADEALERSVQNPIAE</sequence>
<protein>
    <recommendedName>
        <fullName evidence="3">Retrotransposon gag domain-containing protein</fullName>
    </recommendedName>
</protein>
<evidence type="ECO:0000313" key="1">
    <source>
        <dbReference type="EMBL" id="RAL02318.1"/>
    </source>
</evidence>
<dbReference type="VEuPathDB" id="FungiDB:BO80DRAFT_463545"/>
<accession>A0A395H5X2</accession>
<organism evidence="1 2">
    <name type="scientific">Aspergillus ibericus CBS 121593</name>
    <dbReference type="NCBI Taxonomy" id="1448316"/>
    <lineage>
        <taxon>Eukaryota</taxon>
        <taxon>Fungi</taxon>
        <taxon>Dikarya</taxon>
        <taxon>Ascomycota</taxon>
        <taxon>Pezizomycotina</taxon>
        <taxon>Eurotiomycetes</taxon>
        <taxon>Eurotiomycetidae</taxon>
        <taxon>Eurotiales</taxon>
        <taxon>Aspergillaceae</taxon>
        <taxon>Aspergillus</taxon>
        <taxon>Aspergillus subgen. Circumdati</taxon>
    </lineage>
</organism>
<dbReference type="OrthoDB" id="4507086at2759"/>
<dbReference type="RefSeq" id="XP_025576645.1">
    <property type="nucleotide sequence ID" value="XM_025722603.1"/>
</dbReference>
<name>A0A395H5X2_9EURO</name>
<keyword evidence="2" id="KW-1185">Reference proteome</keyword>
<dbReference type="AlphaFoldDB" id="A0A395H5X2"/>
<dbReference type="EMBL" id="KZ824431">
    <property type="protein sequence ID" value="RAL02318.1"/>
    <property type="molecule type" value="Genomic_DNA"/>
</dbReference>
<proteinExistence type="predicted"/>
<gene>
    <name evidence="1" type="ORF">BO80DRAFT_463545</name>
</gene>
<dbReference type="Proteomes" id="UP000249402">
    <property type="component" value="Unassembled WGS sequence"/>
</dbReference>
<reference evidence="1 2" key="1">
    <citation type="submission" date="2018-02" db="EMBL/GenBank/DDBJ databases">
        <title>The genomes of Aspergillus section Nigri reveals drivers in fungal speciation.</title>
        <authorList>
            <consortium name="DOE Joint Genome Institute"/>
            <person name="Vesth T.C."/>
            <person name="Nybo J."/>
            <person name="Theobald S."/>
            <person name="Brandl J."/>
            <person name="Frisvad J.C."/>
            <person name="Nielsen K.F."/>
            <person name="Lyhne E.K."/>
            <person name="Kogle M.E."/>
            <person name="Kuo A."/>
            <person name="Riley R."/>
            <person name="Clum A."/>
            <person name="Nolan M."/>
            <person name="Lipzen A."/>
            <person name="Salamov A."/>
            <person name="Henrissat B."/>
            <person name="Wiebenga A."/>
            <person name="De vries R.P."/>
            <person name="Grigoriev I.V."/>
            <person name="Mortensen U.H."/>
            <person name="Andersen M.R."/>
            <person name="Baker S.E."/>
        </authorList>
    </citation>
    <scope>NUCLEOTIDE SEQUENCE [LARGE SCALE GENOMIC DNA]</scope>
    <source>
        <strain evidence="1 2">CBS 121593</strain>
    </source>
</reference>